<sequence>MSACAPAGTLLGQTTEYVDTYRPDLLTPIPRSLGRDAIGVHDFRGTDVWRLYEITWINERGLPVAAAGEIRVPATSPCIVESKSLKLYIGSLTQTKIASVEEAARLIARDVSACVGAPVEVLIDDLARWEMPVTRVPGIVLEAECGDLECSVYEPDASLLKAASDEVVEETLSSNLLRSRCPVTSQPDHASIVISYRGRRIDRRALLAYIVSFRRHQGFHEQCCEQIHADIMRVLAPEALSVNCCFTRRGGIDISPFRSTVADLPDPVIRTPRQ</sequence>
<keyword evidence="4" id="KW-0560">Oxidoreductase</keyword>
<dbReference type="AlphaFoldDB" id="K1JL52"/>
<reference evidence="6 7" key="1">
    <citation type="submission" date="2012-05" db="EMBL/GenBank/DDBJ databases">
        <title>The Genome Sequence of Sutterella wadsworthensis 2_1_59BFAA.</title>
        <authorList>
            <consortium name="The Broad Institute Genome Sequencing Platform"/>
            <person name="Earl A."/>
            <person name="Ward D."/>
            <person name="Feldgarden M."/>
            <person name="Gevers D."/>
            <person name="Daigneault M."/>
            <person name="Strauss J."/>
            <person name="Allen-Vercoe E."/>
            <person name="Walker B."/>
            <person name="Young S.K."/>
            <person name="Zeng Q."/>
            <person name="Gargeya S."/>
            <person name="Fitzgerald M."/>
            <person name="Haas B."/>
            <person name="Abouelleil A."/>
            <person name="Alvarado L."/>
            <person name="Arachchi H.M."/>
            <person name="Berlin A.M."/>
            <person name="Chapman S.B."/>
            <person name="Goldberg J."/>
            <person name="Griggs A."/>
            <person name="Gujja S."/>
            <person name="Hansen M."/>
            <person name="Howarth C."/>
            <person name="Imamovic A."/>
            <person name="Larimer J."/>
            <person name="McCowen C."/>
            <person name="Montmayeur A."/>
            <person name="Murphy C."/>
            <person name="Neiman D."/>
            <person name="Pearson M."/>
            <person name="Priest M."/>
            <person name="Roberts A."/>
            <person name="Saif S."/>
            <person name="Shea T."/>
            <person name="Sisk P."/>
            <person name="Sykes S."/>
            <person name="Wortman J."/>
            <person name="Nusbaum C."/>
            <person name="Birren B."/>
        </authorList>
    </citation>
    <scope>NUCLEOTIDE SEQUENCE [LARGE SCALE GENOMIC DNA]</scope>
    <source>
        <strain evidence="6 7">2_1_59BFAA</strain>
    </source>
</reference>
<evidence type="ECO:0000313" key="7">
    <source>
        <dbReference type="Proteomes" id="UP000005835"/>
    </source>
</evidence>
<dbReference type="RefSeq" id="WP_005435515.1">
    <property type="nucleotide sequence ID" value="NZ_JH815516.1"/>
</dbReference>
<dbReference type="Proteomes" id="UP000005835">
    <property type="component" value="Unassembled WGS sequence"/>
</dbReference>
<dbReference type="eggNOG" id="COG2904">
    <property type="taxonomic scope" value="Bacteria"/>
</dbReference>
<dbReference type="SUPFAM" id="SSF55620">
    <property type="entry name" value="Tetrahydrobiopterin biosynthesis enzymes-like"/>
    <property type="match status" value="1"/>
</dbReference>
<dbReference type="EMBL" id="ADMG01000033">
    <property type="protein sequence ID" value="EKB30951.1"/>
    <property type="molecule type" value="Genomic_DNA"/>
</dbReference>
<evidence type="ECO:0000256" key="2">
    <source>
        <dbReference type="ARBA" id="ARBA00022785"/>
    </source>
</evidence>
<organism evidence="6 7">
    <name type="scientific">Sutterella wadsworthensis 2_1_59BFAA</name>
    <dbReference type="NCBI Taxonomy" id="742823"/>
    <lineage>
        <taxon>Bacteria</taxon>
        <taxon>Pseudomonadati</taxon>
        <taxon>Pseudomonadota</taxon>
        <taxon>Betaproteobacteria</taxon>
        <taxon>Burkholderiales</taxon>
        <taxon>Sutterellaceae</taxon>
        <taxon>Sutterella</taxon>
    </lineage>
</organism>
<keyword evidence="3" id="KW-0521">NADP</keyword>
<keyword evidence="2" id="KW-0671">Queuosine biosynthesis</keyword>
<dbReference type="InterPro" id="IPR016428">
    <property type="entry name" value="QueF_type2"/>
</dbReference>
<keyword evidence="1" id="KW-0963">Cytoplasm</keyword>
<dbReference type="Gene3D" id="3.30.1130.10">
    <property type="match status" value="2"/>
</dbReference>
<evidence type="ECO:0000256" key="3">
    <source>
        <dbReference type="ARBA" id="ARBA00022857"/>
    </source>
</evidence>
<dbReference type="PIRSF" id="PIRSF004750">
    <property type="entry name" value="Nitrile_oxidored_YqcD_prd"/>
    <property type="match status" value="1"/>
</dbReference>
<name>K1JL52_9BURK</name>
<dbReference type="GO" id="GO:0005737">
    <property type="term" value="C:cytoplasm"/>
    <property type="evidence" value="ECO:0007669"/>
    <property type="project" value="InterPro"/>
</dbReference>
<dbReference type="GO" id="GO:0033739">
    <property type="term" value="F:preQ1 synthase activity"/>
    <property type="evidence" value="ECO:0007669"/>
    <property type="project" value="InterPro"/>
</dbReference>
<protein>
    <submittedName>
        <fullName evidence="6">Queuine synthase</fullName>
    </submittedName>
</protein>
<dbReference type="PANTHER" id="PTHR34354:SF1">
    <property type="entry name" value="NADPH-DEPENDENT 7-CYANO-7-DEAZAGUANINE REDUCTASE"/>
    <property type="match status" value="1"/>
</dbReference>
<accession>K1JL52</accession>
<dbReference type="OrthoDB" id="9789995at2"/>
<evidence type="ECO:0000256" key="4">
    <source>
        <dbReference type="ARBA" id="ARBA00023002"/>
    </source>
</evidence>
<dbReference type="Pfam" id="PF14489">
    <property type="entry name" value="QueF"/>
    <property type="match status" value="1"/>
</dbReference>
<dbReference type="eggNOG" id="COG0780">
    <property type="taxonomic scope" value="Bacteria"/>
</dbReference>
<dbReference type="InterPro" id="IPR029500">
    <property type="entry name" value="QueF"/>
</dbReference>
<dbReference type="PANTHER" id="PTHR34354">
    <property type="entry name" value="NADPH-DEPENDENT 7-CYANO-7-DEAZAGUANINE REDUCTASE"/>
    <property type="match status" value="1"/>
</dbReference>
<dbReference type="Pfam" id="PF14819">
    <property type="entry name" value="QueF_N"/>
    <property type="match status" value="1"/>
</dbReference>
<dbReference type="STRING" id="742823.HMPREF9465_01430"/>
<dbReference type="InterPro" id="IPR043133">
    <property type="entry name" value="GTP-CH-I_C/QueF"/>
</dbReference>
<evidence type="ECO:0000259" key="5">
    <source>
        <dbReference type="Pfam" id="PF14819"/>
    </source>
</evidence>
<evidence type="ECO:0000256" key="1">
    <source>
        <dbReference type="ARBA" id="ARBA00022490"/>
    </source>
</evidence>
<dbReference type="NCBIfam" id="TIGR03138">
    <property type="entry name" value="QueF"/>
    <property type="match status" value="1"/>
</dbReference>
<evidence type="ECO:0000313" key="6">
    <source>
        <dbReference type="EMBL" id="EKB30951.1"/>
    </source>
</evidence>
<dbReference type="PATRIC" id="fig|742823.3.peg.1421"/>
<dbReference type="InterPro" id="IPR050084">
    <property type="entry name" value="NADPH_dep_7-cyano-7-deazaG_red"/>
</dbReference>
<keyword evidence="7" id="KW-1185">Reference proteome</keyword>
<dbReference type="GO" id="GO:0008616">
    <property type="term" value="P:tRNA queuosine(34) biosynthetic process"/>
    <property type="evidence" value="ECO:0007669"/>
    <property type="project" value="UniProtKB-KW"/>
</dbReference>
<gene>
    <name evidence="6" type="ORF">HMPREF9465_01430</name>
</gene>
<dbReference type="InterPro" id="IPR029139">
    <property type="entry name" value="QueF_N"/>
</dbReference>
<feature type="domain" description="NADPH-dependent 7-cyano-7-deazaguanine reductase N-terminal" evidence="5">
    <location>
        <begin position="17"/>
        <end position="122"/>
    </location>
</feature>
<proteinExistence type="predicted"/>
<dbReference type="HOGENOM" id="CLU_054738_0_0_4"/>
<comment type="caution">
    <text evidence="6">The sequence shown here is derived from an EMBL/GenBank/DDBJ whole genome shotgun (WGS) entry which is preliminary data.</text>
</comment>